<evidence type="ECO:0000313" key="3">
    <source>
        <dbReference type="Proteomes" id="UP001501920"/>
    </source>
</evidence>
<dbReference type="SUPFAM" id="SSF48726">
    <property type="entry name" value="Immunoglobulin"/>
    <property type="match status" value="1"/>
</dbReference>
<reference evidence="2 3" key="1">
    <citation type="submission" date="2020-10" db="EMBL/GenBank/DDBJ databases">
        <title>Pygocentrus nattereri (red-bellied piranha) genome, fPygNat1, primary haplotype.</title>
        <authorList>
            <person name="Myers G."/>
            <person name="Meyer A."/>
            <person name="Karagic N."/>
            <person name="Pippel M."/>
            <person name="Winkler S."/>
            <person name="Tracey A."/>
            <person name="Wood J."/>
            <person name="Formenti G."/>
            <person name="Howe K."/>
            <person name="Fedrigo O."/>
            <person name="Jarvis E.D."/>
        </authorList>
    </citation>
    <scope>NUCLEOTIDE SEQUENCE [LARGE SCALE GENOMIC DNA]</scope>
</reference>
<reference evidence="2" key="3">
    <citation type="submission" date="2025-09" db="UniProtKB">
        <authorList>
            <consortium name="Ensembl"/>
        </authorList>
    </citation>
    <scope>IDENTIFICATION</scope>
</reference>
<evidence type="ECO:0000259" key="1">
    <source>
        <dbReference type="PROSITE" id="PS50835"/>
    </source>
</evidence>
<dbReference type="PROSITE" id="PS50835">
    <property type="entry name" value="IG_LIKE"/>
    <property type="match status" value="1"/>
</dbReference>
<dbReference type="AlphaFoldDB" id="A0A3B4CPA8"/>
<sequence length="165" mass="18713">MELEFFPLFPFIILGHFFWSIHHKMNTQCKGQDYLKKKLKNGKNGDTRGESVLLPCPSPFEYGDTVSVKWEKDGESGVCMYRMSENKTSGHVCSPRFKVNADPIGLIITDVTGSDAGNYNCSMIRMIPPPAVDDFSILILQVNGDYTLLYCMHIKRLSPFIFSVF</sequence>
<reference evidence="2" key="2">
    <citation type="submission" date="2025-08" db="UniProtKB">
        <authorList>
            <consortium name="Ensembl"/>
        </authorList>
    </citation>
    <scope>IDENTIFICATION</scope>
</reference>
<dbReference type="Proteomes" id="UP001501920">
    <property type="component" value="Chromosome 18"/>
</dbReference>
<dbReference type="InterPro" id="IPR036179">
    <property type="entry name" value="Ig-like_dom_sf"/>
</dbReference>
<accession>A0A3B4CPA8</accession>
<organism evidence="2 3">
    <name type="scientific">Pygocentrus nattereri</name>
    <name type="common">Red-bellied piranha</name>
    <dbReference type="NCBI Taxonomy" id="42514"/>
    <lineage>
        <taxon>Eukaryota</taxon>
        <taxon>Metazoa</taxon>
        <taxon>Chordata</taxon>
        <taxon>Craniata</taxon>
        <taxon>Vertebrata</taxon>
        <taxon>Euteleostomi</taxon>
        <taxon>Actinopterygii</taxon>
        <taxon>Neopterygii</taxon>
        <taxon>Teleostei</taxon>
        <taxon>Ostariophysi</taxon>
        <taxon>Characiformes</taxon>
        <taxon>Characoidei</taxon>
        <taxon>Pygocentrus</taxon>
    </lineage>
</organism>
<name>A0A3B4CPA8_PYGNA</name>
<dbReference type="InterPro" id="IPR013783">
    <property type="entry name" value="Ig-like_fold"/>
</dbReference>
<protein>
    <recommendedName>
        <fullName evidence="1">Ig-like domain-containing protein</fullName>
    </recommendedName>
</protein>
<dbReference type="Pfam" id="PF07686">
    <property type="entry name" value="V-set"/>
    <property type="match status" value="1"/>
</dbReference>
<feature type="domain" description="Ig-like" evidence="1">
    <location>
        <begin position="49"/>
        <end position="123"/>
    </location>
</feature>
<keyword evidence="3" id="KW-1185">Reference proteome</keyword>
<dbReference type="Ensembl" id="ENSPNAT00000019955.2">
    <property type="protein sequence ID" value="ENSPNAP00000012631.2"/>
    <property type="gene ID" value="ENSPNAG00000036701.1"/>
</dbReference>
<dbReference type="InterPro" id="IPR007110">
    <property type="entry name" value="Ig-like_dom"/>
</dbReference>
<dbReference type="InterPro" id="IPR013106">
    <property type="entry name" value="Ig_V-set"/>
</dbReference>
<dbReference type="Gene3D" id="2.60.40.10">
    <property type="entry name" value="Immunoglobulins"/>
    <property type="match status" value="1"/>
</dbReference>
<proteinExistence type="predicted"/>
<evidence type="ECO:0000313" key="2">
    <source>
        <dbReference type="Ensembl" id="ENSPNAP00000012631.2"/>
    </source>
</evidence>
<dbReference type="CDD" id="cd00096">
    <property type="entry name" value="Ig"/>
    <property type="match status" value="1"/>
</dbReference>